<keyword evidence="2" id="KW-1185">Reference proteome</keyword>
<dbReference type="Proteomes" id="UP001165289">
    <property type="component" value="Unassembled WGS sequence"/>
</dbReference>
<dbReference type="EMBL" id="JAKMXF010000320">
    <property type="protein sequence ID" value="KAI6649525.1"/>
    <property type="molecule type" value="Genomic_DNA"/>
</dbReference>
<comment type="caution">
    <text evidence="1">The sequence shown here is derived from an EMBL/GenBank/DDBJ whole genome shotgun (WGS) entry which is preliminary data.</text>
</comment>
<sequence length="234" mass="27116">MKPASRQERLRFVANAHHDLTVMGERHMKDLEQDFMSLIQEFEDKITRLKLTLPKEFLQIRMDELHSLGNSFPEVVDVWKGIGRKNLMKEFKSSLRGKRKIRNIKEVTFSSPTTKTPKTLKLKLGKRNSLGRVNKYMVMVEGNDNLDALIRQGSIRSKNIVRIPDSCRNLNSYITETPKQSTGPITRSRRIKSTCELFDSNIRNTTLRYPYYKNSIVCICVCVCVCFQNSGKRP</sequence>
<gene>
    <name evidence="1" type="ORF">LOD99_6691</name>
</gene>
<protein>
    <recommendedName>
        <fullName evidence="3">Borealin N-terminal domain-containing protein</fullName>
    </recommendedName>
</protein>
<organism evidence="1 2">
    <name type="scientific">Oopsacas minuta</name>
    <dbReference type="NCBI Taxonomy" id="111878"/>
    <lineage>
        <taxon>Eukaryota</taxon>
        <taxon>Metazoa</taxon>
        <taxon>Porifera</taxon>
        <taxon>Hexactinellida</taxon>
        <taxon>Hexasterophora</taxon>
        <taxon>Lyssacinosida</taxon>
        <taxon>Leucopsacidae</taxon>
        <taxon>Oopsacas</taxon>
    </lineage>
</organism>
<dbReference type="AlphaFoldDB" id="A0AAV7JM98"/>
<accession>A0AAV7JM98</accession>
<reference evidence="1 2" key="1">
    <citation type="journal article" date="2023" name="BMC Biol.">
        <title>The compact genome of the sponge Oopsacas minuta (Hexactinellida) is lacking key metazoan core genes.</title>
        <authorList>
            <person name="Santini S."/>
            <person name="Schenkelaars Q."/>
            <person name="Jourda C."/>
            <person name="Duchesne M."/>
            <person name="Belahbib H."/>
            <person name="Rocher C."/>
            <person name="Selva M."/>
            <person name="Riesgo A."/>
            <person name="Vervoort M."/>
            <person name="Leys S.P."/>
            <person name="Kodjabachian L."/>
            <person name="Le Bivic A."/>
            <person name="Borchiellini C."/>
            <person name="Claverie J.M."/>
            <person name="Renard E."/>
        </authorList>
    </citation>
    <scope>NUCLEOTIDE SEQUENCE [LARGE SCALE GENOMIC DNA]</scope>
    <source>
        <strain evidence="1">SPO-2</strain>
    </source>
</reference>
<evidence type="ECO:0000313" key="1">
    <source>
        <dbReference type="EMBL" id="KAI6649525.1"/>
    </source>
</evidence>
<evidence type="ECO:0000313" key="2">
    <source>
        <dbReference type="Proteomes" id="UP001165289"/>
    </source>
</evidence>
<proteinExistence type="predicted"/>
<name>A0AAV7JM98_9METZ</name>
<evidence type="ECO:0008006" key="3">
    <source>
        <dbReference type="Google" id="ProtNLM"/>
    </source>
</evidence>